<dbReference type="AlphaFoldDB" id="A0A8H8CK96"/>
<proteinExistence type="predicted"/>
<accession>A0A8H8CK96</accession>
<name>A0A8H8CK96_PSICU</name>
<evidence type="ECO:0000259" key="2">
    <source>
        <dbReference type="Pfam" id="PF12776"/>
    </source>
</evidence>
<evidence type="ECO:0000313" key="3">
    <source>
        <dbReference type="EMBL" id="KAG5167794.1"/>
    </source>
</evidence>
<dbReference type="Pfam" id="PF12776">
    <property type="entry name" value="Myb_DNA-bind_3"/>
    <property type="match status" value="1"/>
</dbReference>
<gene>
    <name evidence="3" type="ORF">JR316_006385</name>
</gene>
<feature type="domain" description="Myb/SANT-like" evidence="2">
    <location>
        <begin position="6"/>
        <end position="105"/>
    </location>
</feature>
<protein>
    <recommendedName>
        <fullName evidence="2">Myb/SANT-like domain-containing protein</fullName>
    </recommendedName>
</protein>
<evidence type="ECO:0000256" key="1">
    <source>
        <dbReference type="SAM" id="MobiDB-lite"/>
    </source>
</evidence>
<feature type="compositionally biased region" description="Acidic residues" evidence="1">
    <location>
        <begin position="154"/>
        <end position="163"/>
    </location>
</feature>
<dbReference type="OrthoDB" id="3186724at2759"/>
<organism evidence="3">
    <name type="scientific">Psilocybe cubensis</name>
    <name type="common">Psychedelic mushroom</name>
    <name type="synonym">Stropharia cubensis</name>
    <dbReference type="NCBI Taxonomy" id="181762"/>
    <lineage>
        <taxon>Eukaryota</taxon>
        <taxon>Fungi</taxon>
        <taxon>Dikarya</taxon>
        <taxon>Basidiomycota</taxon>
        <taxon>Agaricomycotina</taxon>
        <taxon>Agaricomycetes</taxon>
        <taxon>Agaricomycetidae</taxon>
        <taxon>Agaricales</taxon>
        <taxon>Agaricineae</taxon>
        <taxon>Strophariaceae</taxon>
        <taxon>Psilocybe</taxon>
    </lineage>
</organism>
<dbReference type="EMBL" id="JAFIQS010000006">
    <property type="protein sequence ID" value="KAG5167794.1"/>
    <property type="molecule type" value="Genomic_DNA"/>
</dbReference>
<sequence length="295" mass="32595">MALQAHWSDEDLEVLIAFLVSKKAAAGDGLSFKDAIWTEAAQEVNNKSPPLRGAPKTAGSCKSKLHKLKQIFNIVSDIKAQSGFKWDEERGADIDDTTAEVWAAYEKRHKGASPFRNKGWVWYNKLVPIMPNAPRGAHVFHASTQSQQFVNENEGGEISDDELEKPLSGWGSPSPPPSASLITSQNVVIPAKRRESALSSDTEFSVSYSAKRSRSHGSERPSGAMALHGMNSRLDEFTDVFREAFVGKRGGVEATPSRKTRAMKRVQQLETQLSNSRKAQIGRIQLLYIVPYMPL</sequence>
<comment type="caution">
    <text evidence="3">The sequence shown here is derived from an EMBL/GenBank/DDBJ whole genome shotgun (WGS) entry which is preliminary data.</text>
</comment>
<dbReference type="PANTHER" id="PTHR46929:SF3">
    <property type="entry name" value="MYB_SANT-LIKE DOMAIN-CONTAINING PROTEIN"/>
    <property type="match status" value="1"/>
</dbReference>
<reference evidence="3" key="1">
    <citation type="submission" date="2021-02" db="EMBL/GenBank/DDBJ databases">
        <title>Psilocybe cubensis genome.</title>
        <authorList>
            <person name="Mckernan K.J."/>
            <person name="Crawford S."/>
            <person name="Trippe A."/>
            <person name="Kane L.T."/>
            <person name="Mclaughlin S."/>
        </authorList>
    </citation>
    <scope>NUCLEOTIDE SEQUENCE [LARGE SCALE GENOMIC DNA]</scope>
    <source>
        <strain evidence="3">MGC-MH-2018</strain>
    </source>
</reference>
<feature type="region of interest" description="Disordered" evidence="1">
    <location>
        <begin position="154"/>
        <end position="181"/>
    </location>
</feature>
<dbReference type="PANTHER" id="PTHR46929">
    <property type="entry name" value="EXPRESSED PROTEIN"/>
    <property type="match status" value="1"/>
</dbReference>
<dbReference type="InterPro" id="IPR024752">
    <property type="entry name" value="Myb/SANT-like_dom"/>
</dbReference>